<dbReference type="PANTHER" id="PTHR42085">
    <property type="entry name" value="F-BOX DOMAIN-CONTAINING PROTEIN"/>
    <property type="match status" value="1"/>
</dbReference>
<dbReference type="GeneID" id="85318080"/>
<dbReference type="RefSeq" id="XP_060292569.1">
    <property type="nucleotide sequence ID" value="XM_060434810.1"/>
</dbReference>
<evidence type="ECO:0000313" key="1">
    <source>
        <dbReference type="EMBL" id="KAK0709265.1"/>
    </source>
</evidence>
<dbReference type="AlphaFoldDB" id="A0AA40DN42"/>
<gene>
    <name evidence="1" type="ORF">B0T26DRAFT_399913</name>
</gene>
<reference evidence="1" key="1">
    <citation type="submission" date="2023-06" db="EMBL/GenBank/DDBJ databases">
        <title>Genome-scale phylogeny and comparative genomics of the fungal order Sordariales.</title>
        <authorList>
            <consortium name="Lawrence Berkeley National Laboratory"/>
            <person name="Hensen N."/>
            <person name="Bonometti L."/>
            <person name="Westerberg I."/>
            <person name="Brannstrom I.O."/>
            <person name="Guillou S."/>
            <person name="Cros-Aarteil S."/>
            <person name="Calhoun S."/>
            <person name="Haridas S."/>
            <person name="Kuo A."/>
            <person name="Mondo S."/>
            <person name="Pangilinan J."/>
            <person name="Riley R."/>
            <person name="LaButti K."/>
            <person name="Andreopoulos B."/>
            <person name="Lipzen A."/>
            <person name="Chen C."/>
            <person name="Yanf M."/>
            <person name="Daum C."/>
            <person name="Ng V."/>
            <person name="Clum A."/>
            <person name="Steindorff A."/>
            <person name="Ohm R."/>
            <person name="Martin F."/>
            <person name="Silar P."/>
            <person name="Natvig D."/>
            <person name="Lalanne C."/>
            <person name="Gautier V."/>
            <person name="Ament-velasquez S.L."/>
            <person name="Kruys A."/>
            <person name="Hutchinson M.I."/>
            <person name="Powell A.J."/>
            <person name="Barry K."/>
            <person name="Miller A.N."/>
            <person name="Grigoriev I.V."/>
            <person name="Debuchy R."/>
            <person name="Gladieux P."/>
            <person name="Thoren M.H."/>
            <person name="Johannesson H."/>
        </authorList>
    </citation>
    <scope>NUCLEOTIDE SEQUENCE</scope>
    <source>
        <strain evidence="1">SMH2392-1A</strain>
    </source>
</reference>
<dbReference type="EMBL" id="JAUIRO010000006">
    <property type="protein sequence ID" value="KAK0709265.1"/>
    <property type="molecule type" value="Genomic_DNA"/>
</dbReference>
<accession>A0AA40DN42</accession>
<dbReference type="InterPro" id="IPR038883">
    <property type="entry name" value="AN11006-like"/>
</dbReference>
<organism evidence="1 2">
    <name type="scientific">Lasiosphaeria miniovina</name>
    <dbReference type="NCBI Taxonomy" id="1954250"/>
    <lineage>
        <taxon>Eukaryota</taxon>
        <taxon>Fungi</taxon>
        <taxon>Dikarya</taxon>
        <taxon>Ascomycota</taxon>
        <taxon>Pezizomycotina</taxon>
        <taxon>Sordariomycetes</taxon>
        <taxon>Sordariomycetidae</taxon>
        <taxon>Sordariales</taxon>
        <taxon>Lasiosphaeriaceae</taxon>
        <taxon>Lasiosphaeria</taxon>
    </lineage>
</organism>
<sequence length="607" mass="68344">MGQKRITEFFSQTTSVVVETPPVSAGSFMKLPAKVRRAIYGFAGIGHDAGTTDGFIDLNCWSRGHQLTALTSQDRHSGDVESEDREELARVCANWKSRLPINLLQVSHAIHVEVENALYQSHVWGVSASARGGLSLLENLSPQAVRAMRCLFVSLTPCACDGCVVTGVCPHPIPVDLKFCLGTRDQWLDHGFEPTAWTLEQVNSDRRERPLDIRSSLDRRTVAQWERVCAKLARHAEPRRLSLYFRCVVRDVRTAERVARPLGCFTSLEDLGVSFGRRAKDAPGPHEESLLSLARDIVQAATYRPTFPFFDLPTELQLQVLSFSHLVHDGFDLKYVAGRPLLSRLKEDGSEEQIVEFSRLDGRLAWLVDGAFCAESGNVASRGRCHQCNAPAAYFLVSKRFRDLALELFYGRNRIVAQYNDIRWCTAGNSKTMGRQPTIAESPPLPHVLLRHVTRLTLVASIRHCVVATAGFTHLVKLLGAHARLPSLILELHMRDAHSRSEVLAVLGGVPAVRGLARRQRRHAEIYRIIFRHIRQGLATRGLKAFLLYMWWDDFDPDAAGDDVATRRALERQKEKEIMGAEYDSEKWGKELQRKAFPRARIYDNGW</sequence>
<evidence type="ECO:0008006" key="3">
    <source>
        <dbReference type="Google" id="ProtNLM"/>
    </source>
</evidence>
<dbReference type="PANTHER" id="PTHR42085:SF6">
    <property type="entry name" value="F-BOX DOMAIN-CONTAINING PROTEIN"/>
    <property type="match status" value="1"/>
</dbReference>
<dbReference type="Proteomes" id="UP001172101">
    <property type="component" value="Unassembled WGS sequence"/>
</dbReference>
<evidence type="ECO:0000313" key="2">
    <source>
        <dbReference type="Proteomes" id="UP001172101"/>
    </source>
</evidence>
<proteinExistence type="predicted"/>
<comment type="caution">
    <text evidence="1">The sequence shown here is derived from an EMBL/GenBank/DDBJ whole genome shotgun (WGS) entry which is preliminary data.</text>
</comment>
<name>A0AA40DN42_9PEZI</name>
<protein>
    <recommendedName>
        <fullName evidence="3">F-box domain-containing protein</fullName>
    </recommendedName>
</protein>
<keyword evidence="2" id="KW-1185">Reference proteome</keyword>